<feature type="region of interest" description="Disordered" evidence="23">
    <location>
        <begin position="161"/>
        <end position="210"/>
    </location>
</feature>
<keyword evidence="7" id="KW-0507">mRNA processing</keyword>
<dbReference type="PROSITE" id="PS50102">
    <property type="entry name" value="RRM"/>
    <property type="match status" value="2"/>
</dbReference>
<dbReference type="CDD" id="cd12282">
    <property type="entry name" value="RRM2_TatSF1_like"/>
    <property type="match status" value="1"/>
</dbReference>
<dbReference type="InterPro" id="IPR034392">
    <property type="entry name" value="TatSF1-like_RRM1"/>
</dbReference>
<dbReference type="InterPro" id="IPR035979">
    <property type="entry name" value="RBD_domain_sf"/>
</dbReference>
<evidence type="ECO:0000256" key="14">
    <source>
        <dbReference type="ARBA" id="ARBA00023015"/>
    </source>
</evidence>
<feature type="compositionally biased region" description="Polar residues" evidence="23">
    <location>
        <begin position="480"/>
        <end position="494"/>
    </location>
</feature>
<keyword evidence="9" id="KW-0677">Repeat</keyword>
<feature type="compositionally biased region" description="Polar residues" evidence="23">
    <location>
        <begin position="519"/>
        <end position="537"/>
    </location>
</feature>
<keyword evidence="14" id="KW-0805">Transcription regulation</keyword>
<dbReference type="InterPro" id="IPR000504">
    <property type="entry name" value="RRM_dom"/>
</dbReference>
<evidence type="ECO:0000256" key="10">
    <source>
        <dbReference type="ARBA" id="ARBA00022763"/>
    </source>
</evidence>
<evidence type="ECO:0000256" key="22">
    <source>
        <dbReference type="PROSITE-ProRule" id="PRU00176"/>
    </source>
</evidence>
<organism evidence="25 26">
    <name type="scientific">Littorina saxatilis</name>
    <dbReference type="NCBI Taxonomy" id="31220"/>
    <lineage>
        <taxon>Eukaryota</taxon>
        <taxon>Metazoa</taxon>
        <taxon>Spiralia</taxon>
        <taxon>Lophotrochozoa</taxon>
        <taxon>Mollusca</taxon>
        <taxon>Gastropoda</taxon>
        <taxon>Caenogastropoda</taxon>
        <taxon>Littorinimorpha</taxon>
        <taxon>Littorinoidea</taxon>
        <taxon>Littorinidae</taxon>
        <taxon>Littorina</taxon>
    </lineage>
</organism>
<feature type="compositionally biased region" description="Basic and acidic residues" evidence="23">
    <location>
        <begin position="15"/>
        <end position="37"/>
    </location>
</feature>
<dbReference type="FunFam" id="3.30.70.330:FF:000202">
    <property type="entry name" value="HIV Tat-specific factor 1"/>
    <property type="match status" value="1"/>
</dbReference>
<dbReference type="GO" id="GO:0005686">
    <property type="term" value="C:U2 snRNP"/>
    <property type="evidence" value="ECO:0007669"/>
    <property type="project" value="TreeGrafter"/>
</dbReference>
<dbReference type="InterPro" id="IPR034393">
    <property type="entry name" value="TatSF1-like"/>
</dbReference>
<sequence>MAEEEEFEDQLEQQKVAKVEEEEKEAASRGLTYKDDDGMVMEWDPAKRAYFPQIDNDFIARYQMNYGVDTSQTGNDPKSATVTKGNDATAPTTDDPQAWQDYYNSYNQKTDENASTDPDAQNADQQNYSDSDWYSYYYHYYGEDYAMKWWNSRLEEKEEEEEEKKEKEGVKDDDKEVKDGQGNGKKKGKGKEAEKRKAPDEPPSWFDMEDEKSTHVYVSNLPSDITDEEFQELMAKCGLIMFDPHNRKPKLKLYRNSDGTLKGDGLCCYIKQESVELALNILDGSNVNGNIISVERAKFQLKGAFDPAKKKKKLSNKAKRKLKERQAKLFDWRPDLVVAARLRYERIVVLKNMFDEKEFETDPALINELREDVRIECSKFGDVRKVQVHDHHTEGVISVTFRTPEEADACIAALNGRWFAAKRISAETYDGKTEYDVNETDAEREERLRGWETFLESDADGKKISQNSNDSGEKSRPEGDNNSSVSPGGTTRSGDASVADSTGVAGAAGASSELAESENMNTSDTEAAVSAPSTQDSEGGAAN</sequence>
<feature type="compositionally biased region" description="Polar residues" evidence="23">
    <location>
        <begin position="102"/>
        <end position="127"/>
    </location>
</feature>
<evidence type="ECO:0000313" key="26">
    <source>
        <dbReference type="Proteomes" id="UP001374579"/>
    </source>
</evidence>
<keyword evidence="8" id="KW-0747">Spliceosome</keyword>
<keyword evidence="19" id="KW-0539">Nucleus</keyword>
<evidence type="ECO:0000256" key="15">
    <source>
        <dbReference type="ARBA" id="ARBA00023159"/>
    </source>
</evidence>
<keyword evidence="26" id="KW-1185">Reference proteome</keyword>
<feature type="region of interest" description="Disordered" evidence="23">
    <location>
        <begin position="1"/>
        <end position="37"/>
    </location>
</feature>
<keyword evidence="16" id="KW-0804">Transcription</keyword>
<evidence type="ECO:0000256" key="7">
    <source>
        <dbReference type="ARBA" id="ARBA00022664"/>
    </source>
</evidence>
<keyword evidence="5" id="KW-1017">Isopeptide bond</keyword>
<evidence type="ECO:0000256" key="8">
    <source>
        <dbReference type="ARBA" id="ARBA00022728"/>
    </source>
</evidence>
<proteinExistence type="inferred from homology"/>
<dbReference type="Proteomes" id="UP001374579">
    <property type="component" value="Unassembled WGS sequence"/>
</dbReference>
<evidence type="ECO:0000256" key="5">
    <source>
        <dbReference type="ARBA" id="ARBA00022499"/>
    </source>
</evidence>
<feature type="compositionally biased region" description="Basic and acidic residues" evidence="23">
    <location>
        <begin position="164"/>
        <end position="179"/>
    </location>
</feature>
<feature type="compositionally biased region" description="Basic and acidic residues" evidence="23">
    <location>
        <begin position="190"/>
        <end position="200"/>
    </location>
</feature>
<feature type="compositionally biased region" description="Polar residues" evidence="23">
    <location>
        <begin position="68"/>
        <end position="95"/>
    </location>
</feature>
<keyword evidence="17" id="KW-0508">mRNA splicing</keyword>
<dbReference type="SUPFAM" id="SSF54928">
    <property type="entry name" value="RNA-binding domain, RBD"/>
    <property type="match status" value="1"/>
</dbReference>
<feature type="compositionally biased region" description="Low complexity" evidence="23">
    <location>
        <begin position="496"/>
        <end position="518"/>
    </location>
</feature>
<dbReference type="GO" id="GO:0006281">
    <property type="term" value="P:DNA repair"/>
    <property type="evidence" value="ECO:0007669"/>
    <property type="project" value="UniProtKB-KW"/>
</dbReference>
<keyword evidence="12 22" id="KW-0694">RNA-binding</keyword>
<keyword evidence="4" id="KW-0158">Chromosome</keyword>
<dbReference type="GO" id="GO:0003723">
    <property type="term" value="F:RNA binding"/>
    <property type="evidence" value="ECO:0007669"/>
    <property type="project" value="UniProtKB-UniRule"/>
</dbReference>
<evidence type="ECO:0000256" key="9">
    <source>
        <dbReference type="ARBA" id="ARBA00022737"/>
    </source>
</evidence>
<evidence type="ECO:0000256" key="3">
    <source>
        <dbReference type="ARBA" id="ARBA00007747"/>
    </source>
</evidence>
<evidence type="ECO:0000256" key="17">
    <source>
        <dbReference type="ARBA" id="ARBA00023187"/>
    </source>
</evidence>
<reference evidence="25 26" key="1">
    <citation type="submission" date="2024-02" db="EMBL/GenBank/DDBJ databases">
        <title>Chromosome-scale genome assembly of the rough periwinkle Littorina saxatilis.</title>
        <authorList>
            <person name="De Jode A."/>
            <person name="Faria R."/>
            <person name="Formenti G."/>
            <person name="Sims Y."/>
            <person name="Smith T.P."/>
            <person name="Tracey A."/>
            <person name="Wood J.M.D."/>
            <person name="Zagrodzka Z.B."/>
            <person name="Johannesson K."/>
            <person name="Butlin R.K."/>
            <person name="Leder E.H."/>
        </authorList>
    </citation>
    <scope>NUCLEOTIDE SEQUENCE [LARGE SCALE GENOMIC DNA]</scope>
    <source>
        <strain evidence="25">Snail1</strain>
        <tissue evidence="25">Muscle</tissue>
    </source>
</reference>
<evidence type="ECO:0000256" key="21">
    <source>
        <dbReference type="ARBA" id="ARBA00073773"/>
    </source>
</evidence>
<protein>
    <recommendedName>
        <fullName evidence="21">17S U2 SnRNP complex component HTATSF1</fullName>
    </recommendedName>
</protein>
<dbReference type="EMBL" id="JBAMIC010000004">
    <property type="protein sequence ID" value="KAK7106936.1"/>
    <property type="molecule type" value="Genomic_DNA"/>
</dbReference>
<accession>A0AAN9GG59</accession>
<feature type="compositionally biased region" description="Acidic residues" evidence="23">
    <location>
        <begin position="1"/>
        <end position="11"/>
    </location>
</feature>
<keyword evidence="13" id="KW-0007">Acetylation</keyword>
<dbReference type="PANTHER" id="PTHR15608:SF0">
    <property type="entry name" value="HIV TAT-SPECIFIC FACTOR 1"/>
    <property type="match status" value="1"/>
</dbReference>
<evidence type="ECO:0000256" key="13">
    <source>
        <dbReference type="ARBA" id="ARBA00022990"/>
    </source>
</evidence>
<feature type="region of interest" description="Disordered" evidence="23">
    <location>
        <begin position="68"/>
        <end position="127"/>
    </location>
</feature>
<feature type="domain" description="RRM" evidence="24">
    <location>
        <begin position="214"/>
        <end position="299"/>
    </location>
</feature>
<dbReference type="FunFam" id="3.30.70.330:FF:000105">
    <property type="entry name" value="HIV Tat-specific factor 1 homolog"/>
    <property type="match status" value="1"/>
</dbReference>
<dbReference type="Gene3D" id="3.30.70.330">
    <property type="match status" value="2"/>
</dbReference>
<dbReference type="CDD" id="cd12281">
    <property type="entry name" value="RRM1_TatSF1_like"/>
    <property type="match status" value="1"/>
</dbReference>
<evidence type="ECO:0000259" key="24">
    <source>
        <dbReference type="PROSITE" id="PS50102"/>
    </source>
</evidence>
<dbReference type="Pfam" id="PF00076">
    <property type="entry name" value="RRM_1"/>
    <property type="match status" value="2"/>
</dbReference>
<comment type="similarity">
    <text evidence="3">Belongs to the HTATSF1 family.</text>
</comment>
<evidence type="ECO:0000256" key="12">
    <source>
        <dbReference type="ARBA" id="ARBA00022884"/>
    </source>
</evidence>
<evidence type="ECO:0000256" key="4">
    <source>
        <dbReference type="ARBA" id="ARBA00022454"/>
    </source>
</evidence>
<keyword evidence="18" id="KW-0234">DNA repair</keyword>
<evidence type="ECO:0000256" key="18">
    <source>
        <dbReference type="ARBA" id="ARBA00023204"/>
    </source>
</evidence>
<name>A0AAN9GG59_9CAEN</name>
<dbReference type="InterPro" id="IPR012677">
    <property type="entry name" value="Nucleotide-bd_a/b_plait_sf"/>
</dbReference>
<comment type="subcellular location">
    <subcellularLocation>
        <location evidence="2">Chromosome</location>
    </subcellularLocation>
    <subcellularLocation>
        <location evidence="1">Nucleus</location>
    </subcellularLocation>
</comment>
<evidence type="ECO:0000256" key="19">
    <source>
        <dbReference type="ARBA" id="ARBA00023242"/>
    </source>
</evidence>
<comment type="caution">
    <text evidence="25">The sequence shown here is derived from an EMBL/GenBank/DDBJ whole genome shotgun (WGS) entry which is preliminary data.</text>
</comment>
<gene>
    <name evidence="25" type="ORF">V1264_014955</name>
</gene>
<keyword evidence="15" id="KW-0010">Activator</keyword>
<evidence type="ECO:0000313" key="25">
    <source>
        <dbReference type="EMBL" id="KAK7106936.1"/>
    </source>
</evidence>
<evidence type="ECO:0000256" key="1">
    <source>
        <dbReference type="ARBA" id="ARBA00004123"/>
    </source>
</evidence>
<dbReference type="GO" id="GO:0005684">
    <property type="term" value="C:U2-type spliceosomal complex"/>
    <property type="evidence" value="ECO:0007669"/>
    <property type="project" value="UniProtKB-ARBA"/>
</dbReference>
<comment type="subunit">
    <text evidence="20">Component of the 17S U2 SnRNP complex, a ribonucleoprotein complex that contains small nuclear RNA (snRNA) U2 and a number of specific proteins. Within the 17S U2 SnRNP complex, interacts (via UHM region) directly with SF3B1. Component of a complex which is at least composed of HTATSF1/Tat-SF1, the P-TEFb complex components CDK9 and CCNT1, RNA polymerase II, SUPT5H, and NCL/nucleolin. Interacts with GTF2F2/RAP30 and POLR2A. Interacts with TCERG1/CA150. Interacts with (poly-ADP-ribosylated) RPA1; promoting HTATSF1 recruitment to DNA damage sites. Interacts (when phosphorylated) with TOPBP1; promoting recruitment of TOPBP1 to DNA damage sites during S-phase.</text>
</comment>
<evidence type="ECO:0000256" key="2">
    <source>
        <dbReference type="ARBA" id="ARBA00004286"/>
    </source>
</evidence>
<dbReference type="GO" id="GO:0000398">
    <property type="term" value="P:mRNA splicing, via spliceosome"/>
    <property type="evidence" value="ECO:0007669"/>
    <property type="project" value="InterPro"/>
</dbReference>
<dbReference type="PANTHER" id="PTHR15608">
    <property type="entry name" value="SPLICING FACTOR U2AF-ASSOCIATED PROTEIN 2"/>
    <property type="match status" value="1"/>
</dbReference>
<keyword evidence="11" id="KW-0832">Ubl conjugation</keyword>
<dbReference type="AlphaFoldDB" id="A0AAN9GG59"/>
<dbReference type="GO" id="GO:0005694">
    <property type="term" value="C:chromosome"/>
    <property type="evidence" value="ECO:0007669"/>
    <property type="project" value="UniProtKB-SubCell"/>
</dbReference>
<evidence type="ECO:0000256" key="11">
    <source>
        <dbReference type="ARBA" id="ARBA00022843"/>
    </source>
</evidence>
<evidence type="ECO:0000256" key="16">
    <source>
        <dbReference type="ARBA" id="ARBA00023163"/>
    </source>
</evidence>
<keyword evidence="6" id="KW-0597">Phosphoprotein</keyword>
<keyword evidence="10" id="KW-0227">DNA damage</keyword>
<evidence type="ECO:0000256" key="6">
    <source>
        <dbReference type="ARBA" id="ARBA00022553"/>
    </source>
</evidence>
<feature type="region of interest" description="Disordered" evidence="23">
    <location>
        <begin position="454"/>
        <end position="543"/>
    </location>
</feature>
<dbReference type="SMART" id="SM00360">
    <property type="entry name" value="RRM"/>
    <property type="match status" value="2"/>
</dbReference>
<feature type="domain" description="RRM" evidence="24">
    <location>
        <begin position="346"/>
        <end position="431"/>
    </location>
</feature>
<evidence type="ECO:0000256" key="20">
    <source>
        <dbReference type="ARBA" id="ARBA00062124"/>
    </source>
</evidence>
<evidence type="ECO:0000256" key="23">
    <source>
        <dbReference type="SAM" id="MobiDB-lite"/>
    </source>
</evidence>